<dbReference type="GO" id="GO:0003743">
    <property type="term" value="F:translation initiation factor activity"/>
    <property type="evidence" value="ECO:0007669"/>
    <property type="project" value="UniProtKB-UniRule"/>
</dbReference>
<comment type="function">
    <text evidence="4">Component of the eukaryotic translation initiation factor 3 (eIF-3) complex, which is involved in protein synthesis of a specialized repertoire of mRNAs and, together with other initiation factors, stimulates binding of mRNA and methionyl-tRNAi to the 40S ribosome. The eIF-3 complex specifically targets and initiates translation of a subset of mRNAs involved in cell proliferation.</text>
</comment>
<dbReference type="InterPro" id="IPR008905">
    <property type="entry name" value="EIF3C_N_dom"/>
</dbReference>
<dbReference type="SMART" id="SM00088">
    <property type="entry name" value="PINT"/>
    <property type="match status" value="1"/>
</dbReference>
<name>A0A1E3PS68_9ASCO</name>
<dbReference type="OrthoDB" id="29647at2759"/>
<dbReference type="InterPro" id="IPR000717">
    <property type="entry name" value="PCI_dom"/>
</dbReference>
<dbReference type="EMBL" id="KV454406">
    <property type="protein sequence ID" value="ODQ68180.1"/>
    <property type="molecule type" value="Genomic_DNA"/>
</dbReference>
<dbReference type="GO" id="GO:0031369">
    <property type="term" value="F:translation initiation factor binding"/>
    <property type="evidence" value="ECO:0007669"/>
    <property type="project" value="InterPro"/>
</dbReference>
<sequence>MSRFFAGGASSDSESESSSDEEILNSSSGSESESESGSDKSGSDEESDDSMFNNESESESESDEEGGAAKGPAYFLKNQFLRGGADSDEESDDEGKRVVKSAKDKLIDDIDASIKIIDNAKRINDWISISSEFDKMNKLVEKANKQYSEIPSQYIKTLAGLEDFLEEAVKAEKSAKKMNASNARALNTIKQRLKKNNRDYESKITAYRADPEAYEKAALANAPISAIPTAKRGASVETNDDLVDDQGFAVVGKAGKAVEEVDVFKTLATIIESRGKKNVDRYDQIKTLEGLITTTTSAYEIISILLALIPLRFDSISSSQFLSVESWRATSQDVTTLLATLEKNSAYSVIESAEEIDDLYLGPKSNAQGVKEIRGSIASLVERLDDELNRSLQNIDPHTTEYADRLRDQVDLYAILIRTQVYVEKYIKGNLYESEALSRLLSRRVDHIYYKSAKLIGLTEVKVWESIPAELDSKLTPRVTGTIVEGYSVSLLNSICSVLYKQTNTIYRTKAMLSHIYQYALNDQYFKARDMFLMSHLQSSIHSAESTIQVLYNRALAQVGLCAFRVGLIPETQTILQDLCSSSKQRELLGQGTGKFQQQSNIVEKQRLLPFHTHINSELLECVYLTASLLLEVPCIATAGSSSTDSKKKVISKSFRRLLENVERNVFNGPPENTRDHIMQAAMALLEGDWKAARELLTSIKIWKFINNPETIKAMLGEKVQEVALIAFFNSDVKYYSTISIATLASTFELTERRVKAIVSKVIANEDISAAIDEKTQSVVVRQGVELTKLQELALALSDKAFQLTERNERLMSGGYQLSDKPTGSSNPNNTNSGNNNANNANSNNSGNNAGNKQNQNRKPHQGRSNNHTHNNNHNNNRA</sequence>
<dbReference type="STRING" id="857566.A0A1E3PS68"/>
<keyword evidence="5" id="KW-0175">Coiled coil</keyword>
<protein>
    <recommendedName>
        <fullName evidence="4">Eukaryotic translation initiation factor 3 subunit C</fullName>
        <shortName evidence="4">eIF3c</shortName>
    </recommendedName>
    <alternativeName>
        <fullName evidence="4">Eukaryotic translation initiation factor 3 93 kDa subunit homolog</fullName>
        <shortName evidence="4">eIF3 p93</shortName>
    </alternativeName>
    <alternativeName>
        <fullName evidence="4">Translation initiation factor eIF3, p93 subunit homolog</fullName>
    </alternativeName>
</protein>
<evidence type="ECO:0000259" key="7">
    <source>
        <dbReference type="PROSITE" id="PS50250"/>
    </source>
</evidence>
<organism evidence="8 9">
    <name type="scientific">Nadsonia fulvescens var. elongata DSM 6958</name>
    <dbReference type="NCBI Taxonomy" id="857566"/>
    <lineage>
        <taxon>Eukaryota</taxon>
        <taxon>Fungi</taxon>
        <taxon>Dikarya</taxon>
        <taxon>Ascomycota</taxon>
        <taxon>Saccharomycotina</taxon>
        <taxon>Dipodascomycetes</taxon>
        <taxon>Dipodascales</taxon>
        <taxon>Dipodascales incertae sedis</taxon>
        <taxon>Nadsonia</taxon>
    </lineage>
</organism>
<dbReference type="Proteomes" id="UP000095009">
    <property type="component" value="Unassembled WGS sequence"/>
</dbReference>
<dbReference type="GO" id="GO:0003723">
    <property type="term" value="F:RNA binding"/>
    <property type="evidence" value="ECO:0007669"/>
    <property type="project" value="InterPro"/>
</dbReference>
<dbReference type="AlphaFoldDB" id="A0A1E3PS68"/>
<feature type="compositionally biased region" description="Low complexity" evidence="6">
    <location>
        <begin position="866"/>
        <end position="879"/>
    </location>
</feature>
<feature type="compositionally biased region" description="Low complexity" evidence="6">
    <location>
        <begin position="821"/>
        <end position="855"/>
    </location>
</feature>
<keyword evidence="1 4" id="KW-0963">Cytoplasm</keyword>
<accession>A0A1E3PS68</accession>
<keyword evidence="2 4" id="KW-0396">Initiation factor</keyword>
<evidence type="ECO:0000256" key="6">
    <source>
        <dbReference type="SAM" id="MobiDB-lite"/>
    </source>
</evidence>
<feature type="coiled-coil region" evidence="5">
    <location>
        <begin position="161"/>
        <end position="210"/>
    </location>
</feature>
<reference evidence="8 9" key="1">
    <citation type="journal article" date="2016" name="Proc. Natl. Acad. Sci. U.S.A.">
        <title>Comparative genomics of biotechnologically important yeasts.</title>
        <authorList>
            <person name="Riley R."/>
            <person name="Haridas S."/>
            <person name="Wolfe K.H."/>
            <person name="Lopes M.R."/>
            <person name="Hittinger C.T."/>
            <person name="Goeker M."/>
            <person name="Salamov A.A."/>
            <person name="Wisecaver J.H."/>
            <person name="Long T.M."/>
            <person name="Calvey C.H."/>
            <person name="Aerts A.L."/>
            <person name="Barry K.W."/>
            <person name="Choi C."/>
            <person name="Clum A."/>
            <person name="Coughlan A.Y."/>
            <person name="Deshpande S."/>
            <person name="Douglass A.P."/>
            <person name="Hanson S.J."/>
            <person name="Klenk H.-P."/>
            <person name="LaButti K.M."/>
            <person name="Lapidus A."/>
            <person name="Lindquist E.A."/>
            <person name="Lipzen A.M."/>
            <person name="Meier-Kolthoff J.P."/>
            <person name="Ohm R.A."/>
            <person name="Otillar R.P."/>
            <person name="Pangilinan J.L."/>
            <person name="Peng Y."/>
            <person name="Rokas A."/>
            <person name="Rosa C.A."/>
            <person name="Scheuner C."/>
            <person name="Sibirny A.A."/>
            <person name="Slot J.C."/>
            <person name="Stielow J.B."/>
            <person name="Sun H."/>
            <person name="Kurtzman C.P."/>
            <person name="Blackwell M."/>
            <person name="Grigoriev I.V."/>
            <person name="Jeffries T.W."/>
        </authorList>
    </citation>
    <scope>NUCLEOTIDE SEQUENCE [LARGE SCALE GENOMIC DNA]</scope>
    <source>
        <strain evidence="8 9">DSM 6958</strain>
    </source>
</reference>
<dbReference type="SUPFAM" id="SSF46785">
    <property type="entry name" value="Winged helix' DNA-binding domain"/>
    <property type="match status" value="1"/>
</dbReference>
<dbReference type="PROSITE" id="PS50250">
    <property type="entry name" value="PCI"/>
    <property type="match status" value="1"/>
</dbReference>
<dbReference type="PANTHER" id="PTHR13937:SF0">
    <property type="entry name" value="EUKARYOTIC TRANSLATION INITIATION FACTOR 3 SUBUNIT C-RELATED"/>
    <property type="match status" value="1"/>
</dbReference>
<evidence type="ECO:0000256" key="3">
    <source>
        <dbReference type="ARBA" id="ARBA00022917"/>
    </source>
</evidence>
<dbReference type="GO" id="GO:0008541">
    <property type="term" value="C:proteasome regulatory particle, lid subcomplex"/>
    <property type="evidence" value="ECO:0007669"/>
    <property type="project" value="UniProtKB-ARBA"/>
</dbReference>
<keyword evidence="9" id="KW-1185">Reference proteome</keyword>
<comment type="similarity">
    <text evidence="4">Belongs to the eIF-3 subunit C family.</text>
</comment>
<feature type="compositionally biased region" description="Acidic residues" evidence="6">
    <location>
        <begin position="13"/>
        <end position="23"/>
    </location>
</feature>
<gene>
    <name evidence="4" type="primary">NIP1</name>
    <name evidence="8" type="ORF">NADFUDRAFT_81217</name>
</gene>
<proteinExistence type="inferred from homology"/>
<dbReference type="GO" id="GO:0016282">
    <property type="term" value="C:eukaryotic 43S preinitiation complex"/>
    <property type="evidence" value="ECO:0007669"/>
    <property type="project" value="UniProtKB-UniRule"/>
</dbReference>
<dbReference type="GO" id="GO:0071540">
    <property type="term" value="C:eukaryotic translation initiation factor 3 complex, eIF3e"/>
    <property type="evidence" value="ECO:0007669"/>
    <property type="project" value="EnsemblFungi"/>
</dbReference>
<comment type="subunit">
    <text evidence="4">Component of the eukaryotic translation initiation factor 3 (eIF-3) complex.</text>
</comment>
<evidence type="ECO:0000256" key="2">
    <source>
        <dbReference type="ARBA" id="ARBA00022540"/>
    </source>
</evidence>
<dbReference type="GO" id="GO:0071541">
    <property type="term" value="C:eukaryotic translation initiation factor 3 complex, eIF3m"/>
    <property type="evidence" value="ECO:0007669"/>
    <property type="project" value="EnsemblFungi"/>
</dbReference>
<dbReference type="InterPro" id="IPR036390">
    <property type="entry name" value="WH_DNA-bd_sf"/>
</dbReference>
<dbReference type="GO" id="GO:0001732">
    <property type="term" value="P:formation of cytoplasmic translation initiation complex"/>
    <property type="evidence" value="ECO:0007669"/>
    <property type="project" value="UniProtKB-UniRule"/>
</dbReference>
<dbReference type="GO" id="GO:0033290">
    <property type="term" value="C:eukaryotic 48S preinitiation complex"/>
    <property type="evidence" value="ECO:0007669"/>
    <property type="project" value="UniProtKB-UniRule"/>
</dbReference>
<evidence type="ECO:0000313" key="9">
    <source>
        <dbReference type="Proteomes" id="UP000095009"/>
    </source>
</evidence>
<evidence type="ECO:0000256" key="4">
    <source>
        <dbReference type="HAMAP-Rule" id="MF_03002"/>
    </source>
</evidence>
<dbReference type="PANTHER" id="PTHR13937">
    <property type="entry name" value="EUKARYOTIC TRANSLATION INITATION FACTOR 3, SUBUNIT 8 EIF3S8 -RELATED"/>
    <property type="match status" value="1"/>
</dbReference>
<feature type="region of interest" description="Disordered" evidence="6">
    <location>
        <begin position="813"/>
        <end position="879"/>
    </location>
</feature>
<feature type="domain" description="PCI" evidence="7">
    <location>
        <begin position="611"/>
        <end position="786"/>
    </location>
</feature>
<dbReference type="HAMAP" id="MF_03002">
    <property type="entry name" value="eIF3c"/>
    <property type="match status" value="1"/>
</dbReference>
<dbReference type="Pfam" id="PF01399">
    <property type="entry name" value="PCI"/>
    <property type="match status" value="1"/>
</dbReference>
<evidence type="ECO:0000256" key="1">
    <source>
        <dbReference type="ARBA" id="ARBA00022490"/>
    </source>
</evidence>
<feature type="compositionally biased region" description="Acidic residues" evidence="6">
    <location>
        <begin position="56"/>
        <end position="66"/>
    </location>
</feature>
<comment type="subcellular location">
    <subcellularLocation>
        <location evidence="4">Cytoplasm</location>
    </subcellularLocation>
</comment>
<keyword evidence="3 4" id="KW-0648">Protein biosynthesis</keyword>
<dbReference type="Pfam" id="PF05470">
    <property type="entry name" value="eIF-3c_N"/>
    <property type="match status" value="1"/>
</dbReference>
<dbReference type="InterPro" id="IPR027516">
    <property type="entry name" value="EIF3C"/>
</dbReference>
<evidence type="ECO:0000256" key="5">
    <source>
        <dbReference type="SAM" id="Coils"/>
    </source>
</evidence>
<evidence type="ECO:0000313" key="8">
    <source>
        <dbReference type="EMBL" id="ODQ68180.1"/>
    </source>
</evidence>
<feature type="region of interest" description="Disordered" evidence="6">
    <location>
        <begin position="1"/>
        <end position="73"/>
    </location>
</feature>